<gene>
    <name evidence="6" type="ORF">MMOR_56560</name>
</gene>
<comment type="similarity">
    <text evidence="1 4">Belongs to the aldehyde dehydrogenase family.</text>
</comment>
<keyword evidence="7" id="KW-1185">Reference proteome</keyword>
<reference evidence="6 7" key="1">
    <citation type="journal article" date="2019" name="Emerg. Microbes Infect.">
        <title>Comprehensive subspecies identification of 175 nontuberculous mycobacteria species based on 7547 genomic profiles.</title>
        <authorList>
            <person name="Matsumoto Y."/>
            <person name="Kinjo T."/>
            <person name="Motooka D."/>
            <person name="Nabeya D."/>
            <person name="Jung N."/>
            <person name="Uechi K."/>
            <person name="Horii T."/>
            <person name="Iida T."/>
            <person name="Fujita J."/>
            <person name="Nakamura S."/>
        </authorList>
    </citation>
    <scope>NUCLEOTIDE SEQUENCE [LARGE SCALE GENOMIC DNA]</scope>
    <source>
        <strain evidence="6 7">JCM 6375</strain>
    </source>
</reference>
<dbReference type="RefSeq" id="WP_163658251.1">
    <property type="nucleotide sequence ID" value="NZ_AP022560.1"/>
</dbReference>
<organism evidence="6 7">
    <name type="scientific">Mycolicibacterium moriokaense</name>
    <dbReference type="NCBI Taxonomy" id="39691"/>
    <lineage>
        <taxon>Bacteria</taxon>
        <taxon>Bacillati</taxon>
        <taxon>Actinomycetota</taxon>
        <taxon>Actinomycetes</taxon>
        <taxon>Mycobacteriales</taxon>
        <taxon>Mycobacteriaceae</taxon>
        <taxon>Mycolicibacterium</taxon>
    </lineage>
</organism>
<feature type="domain" description="Aldehyde dehydrogenase" evidence="5">
    <location>
        <begin position="18"/>
        <end position="487"/>
    </location>
</feature>
<feature type="active site" evidence="3">
    <location>
        <position position="260"/>
    </location>
</feature>
<dbReference type="SUPFAM" id="SSF53720">
    <property type="entry name" value="ALDH-like"/>
    <property type="match status" value="1"/>
</dbReference>
<dbReference type="InterPro" id="IPR016161">
    <property type="entry name" value="Ald_DH/histidinol_DH"/>
</dbReference>
<keyword evidence="2 4" id="KW-0560">Oxidoreductase</keyword>
<dbReference type="FunFam" id="3.40.605.10:FF:000007">
    <property type="entry name" value="NAD/NADP-dependent betaine aldehyde dehydrogenase"/>
    <property type="match status" value="1"/>
</dbReference>
<evidence type="ECO:0000256" key="1">
    <source>
        <dbReference type="ARBA" id="ARBA00009986"/>
    </source>
</evidence>
<evidence type="ECO:0000259" key="5">
    <source>
        <dbReference type="Pfam" id="PF00171"/>
    </source>
</evidence>
<dbReference type="InterPro" id="IPR016162">
    <property type="entry name" value="Ald_DH_N"/>
</dbReference>
<evidence type="ECO:0000313" key="6">
    <source>
        <dbReference type="EMBL" id="BBX04720.1"/>
    </source>
</evidence>
<dbReference type="GO" id="GO:0016620">
    <property type="term" value="F:oxidoreductase activity, acting on the aldehyde or oxo group of donors, NAD or NADP as acceptor"/>
    <property type="evidence" value="ECO:0007669"/>
    <property type="project" value="InterPro"/>
</dbReference>
<dbReference type="Gene3D" id="3.40.309.10">
    <property type="entry name" value="Aldehyde Dehydrogenase, Chain A, domain 2"/>
    <property type="match status" value="1"/>
</dbReference>
<dbReference type="PANTHER" id="PTHR11699">
    <property type="entry name" value="ALDEHYDE DEHYDROGENASE-RELATED"/>
    <property type="match status" value="1"/>
</dbReference>
<protein>
    <submittedName>
        <fullName evidence="6">Aldehyde dehydrogenase</fullName>
    </submittedName>
</protein>
<proteinExistence type="inferred from homology"/>
<dbReference type="InterPro" id="IPR016163">
    <property type="entry name" value="Ald_DH_C"/>
</dbReference>
<dbReference type="Gene3D" id="3.40.605.10">
    <property type="entry name" value="Aldehyde Dehydrogenase, Chain A, domain 1"/>
    <property type="match status" value="1"/>
</dbReference>
<dbReference type="AlphaFoldDB" id="A0AAD1HFW4"/>
<evidence type="ECO:0000313" key="7">
    <source>
        <dbReference type="Proteomes" id="UP000466681"/>
    </source>
</evidence>
<dbReference type="PROSITE" id="PS00687">
    <property type="entry name" value="ALDEHYDE_DEHYDR_GLU"/>
    <property type="match status" value="1"/>
</dbReference>
<dbReference type="EMBL" id="AP022560">
    <property type="protein sequence ID" value="BBX04720.1"/>
    <property type="molecule type" value="Genomic_DNA"/>
</dbReference>
<name>A0AAD1HFW4_9MYCO</name>
<dbReference type="FunFam" id="3.40.309.10:FF:000012">
    <property type="entry name" value="Betaine aldehyde dehydrogenase"/>
    <property type="match status" value="1"/>
</dbReference>
<evidence type="ECO:0000256" key="3">
    <source>
        <dbReference type="PROSITE-ProRule" id="PRU10007"/>
    </source>
</evidence>
<dbReference type="KEGG" id="mmor:MMOR_56560"/>
<sequence>MDVRQYELYIAGRFTRGTGDATFDSINPATGQTVATFVDASEADVAAAISAARKAFDSGPWARMPVAERAERLNRVLHIIGSRIPELAQMEYQDNGATVRQATSFMVPGALAFAMGMTDLATSFPFQEGIPVTTGPAPVGPYGAYTLKYEPIGVVGAITPWNGPLILAMWKVWPALLAGNTVVLKPSELASSTASELAKAFAEADMPPGVLNVVTGGGAVGAALVKSPHVDHVSFTGGTETGRQIATYAASANLKRLTLELGGKSPAIVLDDVDLDVAVDGVVWSTLFLSGQMCTCASRVLVDNKIYDEFVGRLVDRIGKLVVGPTDDMSTDLGPVVSQRQRDRIERYVQIGISEGAVAALEGGRPSSPELAGGTYLEPTVFVDATPAMTISQEEIFGPVLAVMKTESDDDAVRIANDTPYGLAASIWTSDTRRALTLSDRLRCGTVWINDHNIISPSIPFGGFKMSGLGRENGVSGFKEYLEQKAVYLDLTPSPEQHMWGLVAPR</sequence>
<evidence type="ECO:0000256" key="2">
    <source>
        <dbReference type="ARBA" id="ARBA00023002"/>
    </source>
</evidence>
<dbReference type="InterPro" id="IPR015590">
    <property type="entry name" value="Aldehyde_DH_dom"/>
</dbReference>
<accession>A0AAD1HFW4</accession>
<dbReference type="Proteomes" id="UP000466681">
    <property type="component" value="Chromosome"/>
</dbReference>
<dbReference type="PROSITE" id="PS00070">
    <property type="entry name" value="ALDEHYDE_DEHYDR_CYS"/>
    <property type="match status" value="1"/>
</dbReference>
<dbReference type="Pfam" id="PF00171">
    <property type="entry name" value="Aldedh"/>
    <property type="match status" value="1"/>
</dbReference>
<dbReference type="InterPro" id="IPR029510">
    <property type="entry name" value="Ald_DH_CS_GLU"/>
</dbReference>
<dbReference type="InterPro" id="IPR016160">
    <property type="entry name" value="Ald_DH_CS_CYS"/>
</dbReference>
<evidence type="ECO:0000256" key="4">
    <source>
        <dbReference type="RuleBase" id="RU003345"/>
    </source>
</evidence>